<dbReference type="RefSeq" id="WP_088773372.1">
    <property type="nucleotide sequence ID" value="NZ_CP022132.1"/>
</dbReference>
<organism evidence="8 9">
    <name type="scientific">Francisella halioticida</name>
    <dbReference type="NCBI Taxonomy" id="549298"/>
    <lineage>
        <taxon>Bacteria</taxon>
        <taxon>Pseudomonadati</taxon>
        <taxon>Pseudomonadota</taxon>
        <taxon>Gammaproteobacteria</taxon>
        <taxon>Thiotrichales</taxon>
        <taxon>Francisellaceae</taxon>
        <taxon>Francisella</taxon>
    </lineage>
</organism>
<dbReference type="InterPro" id="IPR012337">
    <property type="entry name" value="RNaseH-like_sf"/>
</dbReference>
<dbReference type="InterPro" id="IPR052183">
    <property type="entry name" value="IS_Transposase"/>
</dbReference>
<comment type="function">
    <text evidence="1">Involved in the transposition of the insertion sequence.</text>
</comment>
<dbReference type="InterPro" id="IPR032874">
    <property type="entry name" value="DDE_dom"/>
</dbReference>
<evidence type="ECO:0000256" key="3">
    <source>
        <dbReference type="ARBA" id="ARBA00023125"/>
    </source>
</evidence>
<dbReference type="SUPFAM" id="SSF53098">
    <property type="entry name" value="Ribonuclease H-like"/>
    <property type="match status" value="1"/>
</dbReference>
<keyword evidence="9" id="KW-1185">Reference proteome</keyword>
<proteinExistence type="predicted"/>
<evidence type="ECO:0000313" key="8">
    <source>
        <dbReference type="EMBL" id="ASG68933.1"/>
    </source>
</evidence>
<feature type="transmembrane region" description="Helical" evidence="5">
    <location>
        <begin position="142"/>
        <end position="162"/>
    </location>
</feature>
<feature type="domain" description="DDE" evidence="6">
    <location>
        <begin position="74"/>
        <end position="213"/>
    </location>
</feature>
<dbReference type="PANTHER" id="PTHR35528">
    <property type="entry name" value="BLL1675 PROTEIN"/>
    <property type="match status" value="1"/>
</dbReference>
<dbReference type="InterPro" id="IPR047930">
    <property type="entry name" value="Transpos_IS6"/>
</dbReference>
<keyword evidence="5" id="KW-0472">Membrane</keyword>
<keyword evidence="2" id="KW-0815">Transposition</keyword>
<evidence type="ECO:0000259" key="6">
    <source>
        <dbReference type="Pfam" id="PF13610"/>
    </source>
</evidence>
<name>A0ABM6M1R0_9GAMM</name>
<dbReference type="PANTHER" id="PTHR35528:SF3">
    <property type="entry name" value="BLL1675 PROTEIN"/>
    <property type="match status" value="1"/>
</dbReference>
<evidence type="ECO:0000256" key="4">
    <source>
        <dbReference type="ARBA" id="ARBA00023172"/>
    </source>
</evidence>
<evidence type="ECO:0000313" key="7">
    <source>
        <dbReference type="EMBL" id="ASG68920.1"/>
    </source>
</evidence>
<dbReference type="InterPro" id="IPR036397">
    <property type="entry name" value="RNaseH_sf"/>
</dbReference>
<evidence type="ECO:0000313" key="9">
    <source>
        <dbReference type="Proteomes" id="UP000249910"/>
    </source>
</evidence>
<keyword evidence="5" id="KW-1133">Transmembrane helix</keyword>
<reference evidence="8 9" key="1">
    <citation type="submission" date="2017-06" db="EMBL/GenBank/DDBJ databases">
        <title>Complete genome of Francisella halioticida.</title>
        <authorList>
            <person name="Sjodin A."/>
        </authorList>
    </citation>
    <scope>NUCLEOTIDE SEQUENCE [LARGE SCALE GENOMIC DNA]</scope>
    <source>
        <strain evidence="8 9">DSM 23729</strain>
    </source>
</reference>
<dbReference type="NCBIfam" id="NF033587">
    <property type="entry name" value="transpos_IS6"/>
    <property type="match status" value="1"/>
</dbReference>
<keyword evidence="3" id="KW-0238">DNA-binding</keyword>
<keyword evidence="4" id="KW-0233">DNA recombination</keyword>
<dbReference type="Pfam" id="PF13610">
    <property type="entry name" value="DDE_Tnp_IS240"/>
    <property type="match status" value="1"/>
</dbReference>
<evidence type="ECO:0000256" key="1">
    <source>
        <dbReference type="ARBA" id="ARBA00002286"/>
    </source>
</evidence>
<dbReference type="Gene3D" id="3.30.420.10">
    <property type="entry name" value="Ribonuclease H-like superfamily/Ribonuclease H"/>
    <property type="match status" value="1"/>
</dbReference>
<evidence type="ECO:0000256" key="5">
    <source>
        <dbReference type="SAM" id="Phobius"/>
    </source>
</evidence>
<dbReference type="Proteomes" id="UP000249910">
    <property type="component" value="Chromosome"/>
</dbReference>
<dbReference type="EMBL" id="CP022132">
    <property type="protein sequence ID" value="ASG68920.1"/>
    <property type="molecule type" value="Genomic_DNA"/>
</dbReference>
<gene>
    <name evidence="7" type="ORF">CDV26_11515</name>
    <name evidence="8" type="ORF">CDV26_11585</name>
</gene>
<protein>
    <submittedName>
        <fullName evidence="8">IS6 family transposase</fullName>
    </submittedName>
</protein>
<keyword evidence="5" id="KW-0812">Transmembrane</keyword>
<evidence type="ECO:0000256" key="2">
    <source>
        <dbReference type="ARBA" id="ARBA00022578"/>
    </source>
</evidence>
<accession>A0ABM6M1R0</accession>
<sequence>MIDFTGRHFTKLLILQAVRWYLSYPLSYRHVEELMKERVIKVDHSTINRWVIKYSKELEIVFSNSFRKYGSYISWKMDETYLKLKGKDVYLYRAIDKHGDTLEFMVSEKRDEKAARKFFKKTIGKHGLPDKLNVDKSGANEAALLTINIFLFLLGIWLTYGIEIRQNKYLNNLIEQDHRSIKRLIRPMMGFKSWDSMDSTIAGYELVNMIKKSQHIYAENMTVWDQFYSIAG</sequence>
<dbReference type="EMBL" id="CP022132">
    <property type="protein sequence ID" value="ASG68933.1"/>
    <property type="molecule type" value="Genomic_DNA"/>
</dbReference>